<dbReference type="Proteomes" id="UP000193675">
    <property type="component" value="Unassembled WGS sequence"/>
</dbReference>
<feature type="domain" description="Alpha/beta hydrolase fold-3" evidence="2">
    <location>
        <begin position="79"/>
        <end position="282"/>
    </location>
</feature>
<dbReference type="OrthoDB" id="9806180at2"/>
<dbReference type="PANTHER" id="PTHR48081">
    <property type="entry name" value="AB HYDROLASE SUPERFAMILY PROTEIN C4A8.06C"/>
    <property type="match status" value="1"/>
</dbReference>
<protein>
    <submittedName>
        <fullName evidence="3">Lipase</fullName>
    </submittedName>
</protein>
<dbReference type="RefSeq" id="WP_084855277.1">
    <property type="nucleotide sequence ID" value="NZ_NBWC01000009.1"/>
</dbReference>
<gene>
    <name evidence="3" type="ORF">B7H17_07580</name>
</gene>
<dbReference type="AlphaFoldDB" id="A0A1X1A1T5"/>
<name>A0A1X1A1T5_PSEPU</name>
<organism evidence="3 4">
    <name type="scientific">Pseudomonas putida</name>
    <name type="common">Arthrobacter siderocapsulatus</name>
    <dbReference type="NCBI Taxonomy" id="303"/>
    <lineage>
        <taxon>Bacteria</taxon>
        <taxon>Pseudomonadati</taxon>
        <taxon>Pseudomonadota</taxon>
        <taxon>Gammaproteobacteria</taxon>
        <taxon>Pseudomonadales</taxon>
        <taxon>Pseudomonadaceae</taxon>
        <taxon>Pseudomonas</taxon>
    </lineage>
</organism>
<comment type="caution">
    <text evidence="3">The sequence shown here is derived from an EMBL/GenBank/DDBJ whole genome shotgun (WGS) entry which is preliminary data.</text>
</comment>
<keyword evidence="1" id="KW-0378">Hydrolase</keyword>
<evidence type="ECO:0000313" key="4">
    <source>
        <dbReference type="Proteomes" id="UP000193675"/>
    </source>
</evidence>
<dbReference type="EMBL" id="NBWC01000009">
    <property type="protein sequence ID" value="ORL65740.1"/>
    <property type="molecule type" value="Genomic_DNA"/>
</dbReference>
<dbReference type="InterPro" id="IPR029058">
    <property type="entry name" value="AB_hydrolase_fold"/>
</dbReference>
<evidence type="ECO:0000256" key="1">
    <source>
        <dbReference type="ARBA" id="ARBA00022801"/>
    </source>
</evidence>
<dbReference type="GO" id="GO:0016787">
    <property type="term" value="F:hydrolase activity"/>
    <property type="evidence" value="ECO:0007669"/>
    <property type="project" value="UniProtKB-KW"/>
</dbReference>
<reference evidence="3 4" key="1">
    <citation type="submission" date="2017-04" db="EMBL/GenBank/DDBJ databases">
        <title>Presence of VIM-2 positive Pseudomonas species in chickens and their surrounding environment.</title>
        <authorList>
            <person name="Zhang R."/>
        </authorList>
    </citation>
    <scope>NUCLEOTIDE SEQUENCE [LARGE SCALE GENOMIC DNA]</scope>
    <source>
        <strain evidence="3 4">DZ-C18</strain>
    </source>
</reference>
<dbReference type="PANTHER" id="PTHR48081:SF8">
    <property type="entry name" value="ALPHA_BETA HYDROLASE FOLD-3 DOMAIN-CONTAINING PROTEIN-RELATED"/>
    <property type="match status" value="1"/>
</dbReference>
<dbReference type="Pfam" id="PF07859">
    <property type="entry name" value="Abhydrolase_3"/>
    <property type="match status" value="1"/>
</dbReference>
<sequence>MTPYPLSAGMTAFIERTRAFAVADSSLAAQRAAYSRMAAAFTPPAPAGVQVRDLKRAQLPPLRLFYPARPAPPGGWPTVLFLHGGGWMLGGLDSHAFFCAELVTRLGLLVVAVDYRLAPEHPFPVALEDSLAAWHALRNGLVGEPVDCTRMAVVGDSAGGNLAAALCLALRDADEQQPCAQVLIYPALGGENTVSRQACADAPLLSSEDLQACLDAYLPEPTASSLALPLRARDLRGLAPAFISVAEFDPLRDDGRLYAERLHGDGVAVDYFPGHGLVHGCLRARGLPEVDRLYEALFEMLAGRMT</sequence>
<dbReference type="Gene3D" id="3.40.50.1820">
    <property type="entry name" value="alpha/beta hydrolase"/>
    <property type="match status" value="1"/>
</dbReference>
<proteinExistence type="predicted"/>
<dbReference type="InterPro" id="IPR050300">
    <property type="entry name" value="GDXG_lipolytic_enzyme"/>
</dbReference>
<accession>A0A1X1A1T5</accession>
<evidence type="ECO:0000313" key="3">
    <source>
        <dbReference type="EMBL" id="ORL65740.1"/>
    </source>
</evidence>
<evidence type="ECO:0000259" key="2">
    <source>
        <dbReference type="Pfam" id="PF07859"/>
    </source>
</evidence>
<dbReference type="InterPro" id="IPR013094">
    <property type="entry name" value="AB_hydrolase_3"/>
</dbReference>
<dbReference type="SUPFAM" id="SSF53474">
    <property type="entry name" value="alpha/beta-Hydrolases"/>
    <property type="match status" value="1"/>
</dbReference>